<dbReference type="EMBL" id="GBHO01004081">
    <property type="protein sequence ID" value="JAG39523.1"/>
    <property type="molecule type" value="Transcribed_RNA"/>
</dbReference>
<dbReference type="InterPro" id="IPR021109">
    <property type="entry name" value="Peptidase_aspartic_dom_sf"/>
</dbReference>
<name>A0A0A9Z844_LYGHE</name>
<reference evidence="1" key="1">
    <citation type="journal article" date="2014" name="PLoS ONE">
        <title>Transcriptome-Based Identification of ABC Transporters in the Western Tarnished Plant Bug Lygus hesperus.</title>
        <authorList>
            <person name="Hull J.J."/>
            <person name="Chaney K."/>
            <person name="Geib S.M."/>
            <person name="Fabrick J.A."/>
            <person name="Brent C.S."/>
            <person name="Walsh D."/>
            <person name="Lavine L.C."/>
        </authorList>
    </citation>
    <scope>NUCLEOTIDE SEQUENCE</scope>
</reference>
<organism evidence="1">
    <name type="scientific">Lygus hesperus</name>
    <name type="common">Western plant bug</name>
    <dbReference type="NCBI Taxonomy" id="30085"/>
    <lineage>
        <taxon>Eukaryota</taxon>
        <taxon>Metazoa</taxon>
        <taxon>Ecdysozoa</taxon>
        <taxon>Arthropoda</taxon>
        <taxon>Hexapoda</taxon>
        <taxon>Insecta</taxon>
        <taxon>Pterygota</taxon>
        <taxon>Neoptera</taxon>
        <taxon>Paraneoptera</taxon>
        <taxon>Hemiptera</taxon>
        <taxon>Heteroptera</taxon>
        <taxon>Panheteroptera</taxon>
        <taxon>Cimicomorpha</taxon>
        <taxon>Miridae</taxon>
        <taxon>Mirini</taxon>
        <taxon>Lygus</taxon>
    </lineage>
</organism>
<dbReference type="Gene3D" id="2.40.70.10">
    <property type="entry name" value="Acid Proteases"/>
    <property type="match status" value="1"/>
</dbReference>
<protein>
    <submittedName>
        <fullName evidence="1">Ankyrin repeat domain-containing protein 13C-A</fullName>
    </submittedName>
</protein>
<dbReference type="SUPFAM" id="SSF50630">
    <property type="entry name" value="Acid proteases"/>
    <property type="match status" value="1"/>
</dbReference>
<evidence type="ECO:0000313" key="1">
    <source>
        <dbReference type="EMBL" id="JAG39523.1"/>
    </source>
</evidence>
<reference evidence="1" key="2">
    <citation type="submission" date="2014-07" db="EMBL/GenBank/DDBJ databases">
        <authorList>
            <person name="Hull J."/>
        </authorList>
    </citation>
    <scope>NUCLEOTIDE SEQUENCE</scope>
</reference>
<feature type="non-terminal residue" evidence="1">
    <location>
        <position position="1"/>
    </location>
</feature>
<proteinExistence type="predicted"/>
<gene>
    <name evidence="1" type="primary">ankrd13c-a</name>
    <name evidence="1" type="ORF">CM83_103066</name>
</gene>
<dbReference type="AlphaFoldDB" id="A0A0A9Z844"/>
<feature type="non-terminal residue" evidence="1">
    <location>
        <position position="116"/>
    </location>
</feature>
<accession>A0A0A9Z844</accession>
<sequence length="116" mass="13001">KDWTEHLILPNSNKVLFKLDTGAQCNVINEEIANKSSLYITSSPVNHIISYTNDKLPVLGQCSADVITKQNKHHFVKFIVVGNDFPAILGRESCQSLGFIKRIQDVRIASEDSNIF</sequence>